<dbReference type="Pfam" id="PF03000">
    <property type="entry name" value="NPH3"/>
    <property type="match status" value="1"/>
</dbReference>
<proteinExistence type="inferred from homology"/>
<evidence type="ECO:0000256" key="1">
    <source>
        <dbReference type="ARBA" id="ARBA00022786"/>
    </source>
</evidence>
<protein>
    <recommendedName>
        <fullName evidence="3">NPH3 domain-containing protein</fullName>
    </recommendedName>
</protein>
<dbReference type="InterPro" id="IPR027356">
    <property type="entry name" value="NPH3_dom"/>
</dbReference>
<comment type="caution">
    <text evidence="4">The sequence shown here is derived from an EMBL/GenBank/DDBJ whole genome shotgun (WGS) entry which is preliminary data.</text>
</comment>
<feature type="domain" description="NPH3" evidence="3">
    <location>
        <begin position="133"/>
        <end position="267"/>
    </location>
</feature>
<dbReference type="EMBL" id="BSYO01000006">
    <property type="protein sequence ID" value="GMH05870.1"/>
    <property type="molecule type" value="Genomic_DNA"/>
</dbReference>
<dbReference type="Proteomes" id="UP001279734">
    <property type="component" value="Unassembled WGS sequence"/>
</dbReference>
<keyword evidence="1" id="KW-0833">Ubl conjugation pathway</keyword>
<keyword evidence="5" id="KW-1185">Reference proteome</keyword>
<evidence type="ECO:0000259" key="3">
    <source>
        <dbReference type="PROSITE" id="PS51649"/>
    </source>
</evidence>
<dbReference type="AlphaFoldDB" id="A0AAD3S7H4"/>
<evidence type="ECO:0000256" key="2">
    <source>
        <dbReference type="PROSITE-ProRule" id="PRU00982"/>
    </source>
</evidence>
<dbReference type="InterPro" id="IPR043454">
    <property type="entry name" value="NPH3/RPT2-like"/>
</dbReference>
<reference evidence="4" key="1">
    <citation type="submission" date="2023-05" db="EMBL/GenBank/DDBJ databases">
        <title>Nepenthes gracilis genome sequencing.</title>
        <authorList>
            <person name="Fukushima K."/>
        </authorList>
    </citation>
    <scope>NUCLEOTIDE SEQUENCE</scope>
    <source>
        <strain evidence="4">SING2019-196</strain>
    </source>
</reference>
<dbReference type="PROSITE" id="PS51649">
    <property type="entry name" value="NPH3"/>
    <property type="match status" value="1"/>
</dbReference>
<sequence>MAIQDDIDCYPHPSNGATTWFHEFMWVAKGNYIRKLILASKETDLARINLSDILAAKYLEMIERYCENILTNRIDDFLNQVALTSLSGAVVVLKACEGLLPMAYKLNIVQKCIDVISSKACSEAAFPSRTPPNWWTKELSMLYISSFLEIIAAMKSRCAKTLIIASAIITYAERSLRDLVRDYTGNGVKSSDSRDSEVKIQQRELLESIVALLPSEKSALPISFLCSLLRCAIFLKASSSCKNELEKRISATLEHVTIKDLLVLSFT</sequence>
<gene>
    <name evidence="4" type="ORF">Nepgr_007710</name>
</gene>
<name>A0AAD3S7H4_NEPGR</name>
<dbReference type="PANTHER" id="PTHR32370">
    <property type="entry name" value="OS12G0117600 PROTEIN"/>
    <property type="match status" value="1"/>
</dbReference>
<organism evidence="4 5">
    <name type="scientific">Nepenthes gracilis</name>
    <name type="common">Slender pitcher plant</name>
    <dbReference type="NCBI Taxonomy" id="150966"/>
    <lineage>
        <taxon>Eukaryota</taxon>
        <taxon>Viridiplantae</taxon>
        <taxon>Streptophyta</taxon>
        <taxon>Embryophyta</taxon>
        <taxon>Tracheophyta</taxon>
        <taxon>Spermatophyta</taxon>
        <taxon>Magnoliopsida</taxon>
        <taxon>eudicotyledons</taxon>
        <taxon>Gunneridae</taxon>
        <taxon>Pentapetalae</taxon>
        <taxon>Caryophyllales</taxon>
        <taxon>Nepenthaceae</taxon>
        <taxon>Nepenthes</taxon>
    </lineage>
</organism>
<comment type="similarity">
    <text evidence="2">Belongs to the NPH3 family.</text>
</comment>
<accession>A0AAD3S7H4</accession>
<evidence type="ECO:0000313" key="4">
    <source>
        <dbReference type="EMBL" id="GMH05870.1"/>
    </source>
</evidence>
<evidence type="ECO:0000313" key="5">
    <source>
        <dbReference type="Proteomes" id="UP001279734"/>
    </source>
</evidence>